<evidence type="ECO:0000256" key="2">
    <source>
        <dbReference type="HAMAP-Rule" id="MF_00163"/>
    </source>
</evidence>
<dbReference type="PANTHER" id="PTHR10458">
    <property type="entry name" value="PEPTIDE DEFORMYLASE"/>
    <property type="match status" value="1"/>
</dbReference>
<name>A0A2M8KJ59_9BACT</name>
<keyword evidence="2" id="KW-0378">Hydrolase</keyword>
<accession>A0A2M8KJ59</accession>
<comment type="function">
    <text evidence="2">Removes the formyl group from the N-terminal Met of newly synthesized proteins. Requires at least a dipeptide for an efficient rate of reaction. N-terminal L-methionine is a prerequisite for activity but the enzyme has broad specificity at other positions.</text>
</comment>
<dbReference type="GO" id="GO:0046872">
    <property type="term" value="F:metal ion binding"/>
    <property type="evidence" value="ECO:0007669"/>
    <property type="project" value="UniProtKB-KW"/>
</dbReference>
<dbReference type="PRINTS" id="PR01576">
    <property type="entry name" value="PDEFORMYLASE"/>
</dbReference>
<keyword evidence="2" id="KW-0479">Metal-binding</keyword>
<dbReference type="HAMAP" id="MF_00163">
    <property type="entry name" value="Pep_deformylase"/>
    <property type="match status" value="1"/>
</dbReference>
<dbReference type="GO" id="GO:0006412">
    <property type="term" value="P:translation"/>
    <property type="evidence" value="ECO:0007669"/>
    <property type="project" value="UniProtKB-UniRule"/>
</dbReference>
<feature type="active site" evidence="2">
    <location>
        <position position="131"/>
    </location>
</feature>
<dbReference type="InterPro" id="IPR036821">
    <property type="entry name" value="Peptide_deformylase_sf"/>
</dbReference>
<protein>
    <recommendedName>
        <fullName evidence="2">Peptide deformylase</fullName>
        <shortName evidence="2">PDF</shortName>
        <ecNumber evidence="2">3.5.1.88</ecNumber>
    </recommendedName>
    <alternativeName>
        <fullName evidence="2">Polypeptide deformylase</fullName>
    </alternativeName>
</protein>
<organism evidence="3 4">
    <name type="scientific">Candidatus Portnoybacteria bacterium CG10_big_fil_rev_8_21_14_0_10_44_7</name>
    <dbReference type="NCBI Taxonomy" id="1974816"/>
    <lineage>
        <taxon>Bacteria</taxon>
        <taxon>Candidatus Portnoyibacteriota</taxon>
    </lineage>
</organism>
<dbReference type="EC" id="3.5.1.88" evidence="2"/>
<gene>
    <name evidence="2 3" type="primary">def</name>
    <name evidence="3" type="ORF">COU85_00915</name>
</gene>
<evidence type="ECO:0000256" key="1">
    <source>
        <dbReference type="ARBA" id="ARBA00010759"/>
    </source>
</evidence>
<dbReference type="PIRSF" id="PIRSF004749">
    <property type="entry name" value="Pep_def"/>
    <property type="match status" value="1"/>
</dbReference>
<dbReference type="PANTHER" id="PTHR10458:SF22">
    <property type="entry name" value="PEPTIDE DEFORMYLASE"/>
    <property type="match status" value="1"/>
</dbReference>
<dbReference type="Gene3D" id="3.90.45.10">
    <property type="entry name" value="Peptide deformylase"/>
    <property type="match status" value="1"/>
</dbReference>
<comment type="similarity">
    <text evidence="1 2">Belongs to the polypeptide deformylase family.</text>
</comment>
<feature type="binding site" evidence="2">
    <location>
        <position position="130"/>
    </location>
    <ligand>
        <name>Fe cation</name>
        <dbReference type="ChEBI" id="CHEBI:24875"/>
    </ligand>
</feature>
<dbReference type="InterPro" id="IPR023635">
    <property type="entry name" value="Peptide_deformylase"/>
</dbReference>
<keyword evidence="2" id="KW-0408">Iron</keyword>
<dbReference type="SUPFAM" id="SSF56420">
    <property type="entry name" value="Peptide deformylase"/>
    <property type="match status" value="1"/>
</dbReference>
<dbReference type="NCBIfam" id="NF001159">
    <property type="entry name" value="PRK00150.1-3"/>
    <property type="match status" value="1"/>
</dbReference>
<dbReference type="GO" id="GO:0042586">
    <property type="term" value="F:peptide deformylase activity"/>
    <property type="evidence" value="ECO:0007669"/>
    <property type="project" value="UniProtKB-UniRule"/>
</dbReference>
<comment type="catalytic activity">
    <reaction evidence="2">
        <text>N-terminal N-formyl-L-methionyl-[peptide] + H2O = N-terminal L-methionyl-[peptide] + formate</text>
        <dbReference type="Rhea" id="RHEA:24420"/>
        <dbReference type="Rhea" id="RHEA-COMP:10639"/>
        <dbReference type="Rhea" id="RHEA-COMP:10640"/>
        <dbReference type="ChEBI" id="CHEBI:15377"/>
        <dbReference type="ChEBI" id="CHEBI:15740"/>
        <dbReference type="ChEBI" id="CHEBI:49298"/>
        <dbReference type="ChEBI" id="CHEBI:64731"/>
        <dbReference type="EC" id="3.5.1.88"/>
    </reaction>
</comment>
<dbReference type="Pfam" id="PF01327">
    <property type="entry name" value="Pep_deformylase"/>
    <property type="match status" value="1"/>
</dbReference>
<evidence type="ECO:0000313" key="4">
    <source>
        <dbReference type="Proteomes" id="UP000231086"/>
    </source>
</evidence>
<keyword evidence="2" id="KW-0648">Protein biosynthesis</keyword>
<dbReference type="AlphaFoldDB" id="A0A2M8KJ59"/>
<comment type="caution">
    <text evidence="3">The sequence shown here is derived from an EMBL/GenBank/DDBJ whole genome shotgun (WGS) entry which is preliminary data.</text>
</comment>
<dbReference type="CDD" id="cd00487">
    <property type="entry name" value="Pep_deformylase"/>
    <property type="match status" value="1"/>
</dbReference>
<dbReference type="NCBIfam" id="TIGR00079">
    <property type="entry name" value="pept_deformyl"/>
    <property type="match status" value="1"/>
</dbReference>
<sequence length="164" mass="18752">MDIKLFGDKILRKKCVPVTKQELADLRNFIEALVKRTVNNPETAGLAAPQLGVAKKIAVIGFKDNLYVLVNPKITKKSRQQSIREEGCLSFPGLAIEIKRPNEISVEFLDKDGQSQKLIAKNFLARVMQHEIDHLNGKLIIDYLGWFRRLKLKNKLLKLYKNRA</sequence>
<evidence type="ECO:0000313" key="3">
    <source>
        <dbReference type="EMBL" id="PJE59950.1"/>
    </source>
</evidence>
<comment type="cofactor">
    <cofactor evidence="2">
        <name>Fe(2+)</name>
        <dbReference type="ChEBI" id="CHEBI:29033"/>
    </cofactor>
    <text evidence="2">Binds 1 Fe(2+) ion.</text>
</comment>
<feature type="binding site" evidence="2">
    <location>
        <position position="134"/>
    </location>
    <ligand>
        <name>Fe cation</name>
        <dbReference type="ChEBI" id="CHEBI:24875"/>
    </ligand>
</feature>
<dbReference type="Proteomes" id="UP000231086">
    <property type="component" value="Unassembled WGS sequence"/>
</dbReference>
<feature type="binding site" evidence="2">
    <location>
        <position position="88"/>
    </location>
    <ligand>
        <name>Fe cation</name>
        <dbReference type="ChEBI" id="CHEBI:24875"/>
    </ligand>
</feature>
<proteinExistence type="inferred from homology"/>
<dbReference type="EMBL" id="PFEA01000018">
    <property type="protein sequence ID" value="PJE59950.1"/>
    <property type="molecule type" value="Genomic_DNA"/>
</dbReference>
<reference evidence="4" key="1">
    <citation type="submission" date="2017-09" db="EMBL/GenBank/DDBJ databases">
        <title>Depth-based differentiation of microbial function through sediment-hosted aquifers and enrichment of novel symbionts in the deep terrestrial subsurface.</title>
        <authorList>
            <person name="Probst A.J."/>
            <person name="Ladd B."/>
            <person name="Jarett J.K."/>
            <person name="Geller-Mcgrath D.E."/>
            <person name="Sieber C.M.K."/>
            <person name="Emerson J.B."/>
            <person name="Anantharaman K."/>
            <person name="Thomas B.C."/>
            <person name="Malmstrom R."/>
            <person name="Stieglmeier M."/>
            <person name="Klingl A."/>
            <person name="Woyke T."/>
            <person name="Ryan C.M."/>
            <person name="Banfield J.F."/>
        </authorList>
    </citation>
    <scope>NUCLEOTIDE SEQUENCE [LARGE SCALE GENOMIC DNA]</scope>
</reference>